<dbReference type="GO" id="GO:0004519">
    <property type="term" value="F:endonuclease activity"/>
    <property type="evidence" value="ECO:0007669"/>
    <property type="project" value="UniProtKB-KW"/>
</dbReference>
<dbReference type="OrthoDB" id="5291587at2"/>
<evidence type="ECO:0000313" key="3">
    <source>
        <dbReference type="EMBL" id="PPK49973.1"/>
    </source>
</evidence>
<feature type="domain" description="TnsA endonuclease C-terminal" evidence="1">
    <location>
        <begin position="164"/>
        <end position="245"/>
    </location>
</feature>
<dbReference type="SUPFAM" id="SSF52980">
    <property type="entry name" value="Restriction endonuclease-like"/>
    <property type="match status" value="1"/>
</dbReference>
<proteinExistence type="predicted"/>
<dbReference type="GO" id="GO:0003676">
    <property type="term" value="F:nucleic acid binding"/>
    <property type="evidence" value="ECO:0007669"/>
    <property type="project" value="InterPro"/>
</dbReference>
<dbReference type="InterPro" id="IPR036388">
    <property type="entry name" value="WH-like_DNA-bd_sf"/>
</dbReference>
<accession>A0A2S6G2D1</accession>
<name>A0A2S6G2D1_9GAMM</name>
<keyword evidence="4" id="KW-0540">Nuclease</keyword>
<dbReference type="Pfam" id="PF08721">
    <property type="entry name" value="Tn7_Tnp_TnsA_C"/>
    <property type="match status" value="1"/>
</dbReference>
<dbReference type="InterPro" id="IPR014833">
    <property type="entry name" value="TnsA_N"/>
</dbReference>
<keyword evidence="4" id="KW-0378">Hydrolase</keyword>
<dbReference type="CDD" id="cd22362">
    <property type="entry name" value="TnsA_endonuclease-like"/>
    <property type="match status" value="1"/>
</dbReference>
<dbReference type="InterPro" id="IPR011856">
    <property type="entry name" value="tRNA_endonuc-like_dom_sf"/>
</dbReference>
<keyword evidence="6" id="KW-1185">Reference proteome</keyword>
<dbReference type="Pfam" id="PF08722">
    <property type="entry name" value="Tn7_TnsA-like_N"/>
    <property type="match status" value="1"/>
</dbReference>
<evidence type="ECO:0000313" key="5">
    <source>
        <dbReference type="Proteomes" id="UP000239446"/>
    </source>
</evidence>
<keyword evidence="4" id="KW-0255">Endonuclease</keyword>
<evidence type="ECO:0000259" key="1">
    <source>
        <dbReference type="Pfam" id="PF08721"/>
    </source>
</evidence>
<dbReference type="RefSeq" id="WP_104417427.1">
    <property type="nucleotide sequence ID" value="NZ_PTIT01000039.1"/>
</dbReference>
<sequence>MSDANKPLDASDQKKLKARGHGFGASYKPFIQIQDLSSSGESVRAPGRVTGRIHHLLSGIEFAAFSIFDWYHDTADIREQFPLPLEETIRLCAEMGIKHPQIRGKLKIVTTDLLVDFREGPPLAIAVKPVSELGKARTIEKLQIEKAYWEQAGVGWKLFTDREVSPSLKENLQWIRPALADIRWEQFSSEVEDSSSTELITRLATYSEQKATRCCARLDDEYGLEPGSHVQMLRYGVATRQIKAPLQKAYHDWKCSELVFDGVASTQWRLSHAN</sequence>
<dbReference type="EMBL" id="PTIU01000039">
    <property type="protein sequence ID" value="PPK51888.1"/>
    <property type="molecule type" value="Genomic_DNA"/>
</dbReference>
<dbReference type="AlphaFoldDB" id="A0A2S6G2D1"/>
<dbReference type="Proteomes" id="UP000239648">
    <property type="component" value="Unassembled WGS sequence"/>
</dbReference>
<evidence type="ECO:0000313" key="6">
    <source>
        <dbReference type="Proteomes" id="UP000239648"/>
    </source>
</evidence>
<comment type="caution">
    <text evidence="4">The sequence shown here is derived from an EMBL/GenBank/DDBJ whole genome shotgun (WGS) entry which is preliminary data.</text>
</comment>
<organism evidence="4 5">
    <name type="scientific">Marinobacter persicus</name>
    <dbReference type="NCBI Taxonomy" id="930118"/>
    <lineage>
        <taxon>Bacteria</taxon>
        <taxon>Pseudomonadati</taxon>
        <taxon>Pseudomonadota</taxon>
        <taxon>Gammaproteobacteria</taxon>
        <taxon>Pseudomonadales</taxon>
        <taxon>Marinobacteraceae</taxon>
        <taxon>Marinobacter</taxon>
    </lineage>
</organism>
<dbReference type="Proteomes" id="UP000239446">
    <property type="component" value="Unassembled WGS sequence"/>
</dbReference>
<dbReference type="Gene3D" id="3.40.1350.10">
    <property type="match status" value="1"/>
</dbReference>
<evidence type="ECO:0000259" key="2">
    <source>
        <dbReference type="Pfam" id="PF08722"/>
    </source>
</evidence>
<feature type="domain" description="TnsA endonuclease N-terminal" evidence="2">
    <location>
        <begin position="73"/>
        <end position="161"/>
    </location>
</feature>
<dbReference type="Gene3D" id="1.10.10.10">
    <property type="entry name" value="Winged helix-like DNA-binding domain superfamily/Winged helix DNA-binding domain"/>
    <property type="match status" value="1"/>
</dbReference>
<gene>
    <name evidence="4" type="ORF">B0H24_10392</name>
    <name evidence="3" type="ORF">BY455_1392</name>
</gene>
<evidence type="ECO:0000313" key="4">
    <source>
        <dbReference type="EMBL" id="PPK51888.1"/>
    </source>
</evidence>
<dbReference type="InterPro" id="IPR011335">
    <property type="entry name" value="Restrct_endonuc-II-like"/>
</dbReference>
<protein>
    <submittedName>
        <fullName evidence="4">TnsA endonuclease-like protein</fullName>
    </submittedName>
</protein>
<dbReference type="EMBL" id="PTIT01000039">
    <property type="protein sequence ID" value="PPK49973.1"/>
    <property type="molecule type" value="Genomic_DNA"/>
</dbReference>
<reference evidence="3 6" key="1">
    <citation type="submission" date="2018-02" db="EMBL/GenBank/DDBJ databases">
        <title>Deep subsurface shale carbon reservoir microbial communities from Ohio and West Virginia, USA.</title>
        <authorList>
            <person name="Wrighton K."/>
        </authorList>
    </citation>
    <scope>NUCLEOTIDE SEQUENCE [LARGE SCALE GENOMIC DNA]</scope>
    <source>
        <strain evidence="3 6">UTICA-S1B6</strain>
    </source>
</reference>
<dbReference type="InterPro" id="IPR014832">
    <property type="entry name" value="TnsA_C"/>
</dbReference>
<reference evidence="4 5" key="2">
    <citation type="submission" date="2018-02" db="EMBL/GenBank/DDBJ databases">
        <title>Subsurface microbial communities from deep shales in Ohio and West Virginia, USA.</title>
        <authorList>
            <person name="Wrighton K."/>
        </authorList>
    </citation>
    <scope>NUCLEOTIDE SEQUENCE [LARGE SCALE GENOMIC DNA]</scope>
    <source>
        <strain evidence="4 5">UTICA-S1B9</strain>
    </source>
</reference>